<evidence type="ECO:0000256" key="14">
    <source>
        <dbReference type="ARBA" id="ARBA00023098"/>
    </source>
</evidence>
<feature type="transmembrane region" description="Helical" evidence="19">
    <location>
        <begin position="135"/>
        <end position="153"/>
    </location>
</feature>
<evidence type="ECO:0000256" key="17">
    <source>
        <dbReference type="ARBA" id="ARBA00023264"/>
    </source>
</evidence>
<evidence type="ECO:0000256" key="4">
    <source>
        <dbReference type="ARBA" id="ARBA00005189"/>
    </source>
</evidence>
<dbReference type="PROSITE" id="PS51257">
    <property type="entry name" value="PROKAR_LIPOPROTEIN"/>
    <property type="match status" value="1"/>
</dbReference>
<reference evidence="20 21" key="1">
    <citation type="submission" date="2023-04" db="EMBL/GenBank/DDBJ databases">
        <title>A long-awaited taxogenomic arrangement of the family Halomonadaceae.</title>
        <authorList>
            <person name="De La Haba R."/>
            <person name="Chuvochina M."/>
            <person name="Wittouck S."/>
            <person name="Arahal D.R."/>
            <person name="Sanchez-Porro C."/>
            <person name="Hugenholtz P."/>
            <person name="Ventosa A."/>
        </authorList>
    </citation>
    <scope>NUCLEOTIDE SEQUENCE [LARGE SCALE GENOMIC DNA]</scope>
    <source>
        <strain evidence="20 21">DSM 22428</strain>
    </source>
</reference>
<keyword evidence="16" id="KW-0594">Phospholipid biosynthesis</keyword>
<evidence type="ECO:0000256" key="7">
    <source>
        <dbReference type="ARBA" id="ARBA00019373"/>
    </source>
</evidence>
<evidence type="ECO:0000313" key="20">
    <source>
        <dbReference type="EMBL" id="MDR5894887.1"/>
    </source>
</evidence>
<comment type="similarity">
    <text evidence="5 18">Belongs to the CDS family.</text>
</comment>
<comment type="pathway">
    <text evidence="3 18">Phospholipid metabolism; CDP-diacylglycerol biosynthesis; CDP-diacylglycerol from sn-glycerol 3-phosphate: step 3/3.</text>
</comment>
<evidence type="ECO:0000256" key="9">
    <source>
        <dbReference type="ARBA" id="ARBA00022516"/>
    </source>
</evidence>
<evidence type="ECO:0000256" key="11">
    <source>
        <dbReference type="ARBA" id="ARBA00022692"/>
    </source>
</evidence>
<dbReference type="RefSeq" id="WP_251592751.1">
    <property type="nucleotide sequence ID" value="NZ_JAMLJI010000002.1"/>
</dbReference>
<gene>
    <name evidence="20" type="ORF">QC825_02210</name>
</gene>
<dbReference type="PANTHER" id="PTHR46382">
    <property type="entry name" value="PHOSPHATIDATE CYTIDYLYLTRANSFERASE"/>
    <property type="match status" value="1"/>
</dbReference>
<sequence>MLKQRVITALAIGPTSLVLLFSLGGGAFACFIGLILLGAGWEWANLSGATTTREKASFVALLFVTLVSFWLTGAAYAVWPLVLALLGWCLALYWVARYPSATDQWQASLRRYLMGICVLVPCWVGFLHLRETPWWLLYVLFVVWGADIGAYFAGRAFGNRKLAPRVSPGKSWAGVYGGLGVTGVFAIIMGLCQQLSFAGGLWLIVISLVVTLASVLGDLFESMLKRHRGIKDSGNLLPGHGGLLDRLDSLTAAVPLFALLAPWVA</sequence>
<evidence type="ECO:0000256" key="8">
    <source>
        <dbReference type="ARBA" id="ARBA00022475"/>
    </source>
</evidence>
<dbReference type="PANTHER" id="PTHR46382:SF1">
    <property type="entry name" value="PHOSPHATIDATE CYTIDYLYLTRANSFERASE"/>
    <property type="match status" value="1"/>
</dbReference>
<dbReference type="InterPro" id="IPR000374">
    <property type="entry name" value="PC_trans"/>
</dbReference>
<evidence type="ECO:0000256" key="18">
    <source>
        <dbReference type="RuleBase" id="RU003938"/>
    </source>
</evidence>
<protein>
    <recommendedName>
        <fullName evidence="7 18">Phosphatidate cytidylyltransferase</fullName>
        <ecNumber evidence="6 18">2.7.7.41</ecNumber>
    </recommendedName>
</protein>
<keyword evidence="11 18" id="KW-0812">Transmembrane</keyword>
<feature type="transmembrane region" description="Helical" evidence="19">
    <location>
        <begin position="173"/>
        <end position="191"/>
    </location>
</feature>
<dbReference type="EMBL" id="JARWAO010000001">
    <property type="protein sequence ID" value="MDR5894887.1"/>
    <property type="molecule type" value="Genomic_DNA"/>
</dbReference>
<accession>A0ABU1GTH8</accession>
<evidence type="ECO:0000256" key="12">
    <source>
        <dbReference type="ARBA" id="ARBA00022695"/>
    </source>
</evidence>
<keyword evidence="10 18" id="KW-0808">Transferase</keyword>
<comment type="pathway">
    <text evidence="4">Lipid metabolism.</text>
</comment>
<dbReference type="PROSITE" id="PS01315">
    <property type="entry name" value="CDS"/>
    <property type="match status" value="1"/>
</dbReference>
<keyword evidence="9" id="KW-0444">Lipid biosynthesis</keyword>
<evidence type="ECO:0000256" key="2">
    <source>
        <dbReference type="ARBA" id="ARBA00004651"/>
    </source>
</evidence>
<feature type="transmembrane region" description="Helical" evidence="19">
    <location>
        <begin position="20"/>
        <end position="44"/>
    </location>
</feature>
<keyword evidence="14" id="KW-0443">Lipid metabolism</keyword>
<keyword evidence="13 19" id="KW-1133">Transmembrane helix</keyword>
<evidence type="ECO:0000256" key="13">
    <source>
        <dbReference type="ARBA" id="ARBA00022989"/>
    </source>
</evidence>
<keyword evidence="21" id="KW-1185">Reference proteome</keyword>
<evidence type="ECO:0000313" key="21">
    <source>
        <dbReference type="Proteomes" id="UP001269375"/>
    </source>
</evidence>
<comment type="catalytic activity">
    <reaction evidence="1 18">
        <text>a 1,2-diacyl-sn-glycero-3-phosphate + CTP + H(+) = a CDP-1,2-diacyl-sn-glycerol + diphosphate</text>
        <dbReference type="Rhea" id="RHEA:16229"/>
        <dbReference type="ChEBI" id="CHEBI:15378"/>
        <dbReference type="ChEBI" id="CHEBI:33019"/>
        <dbReference type="ChEBI" id="CHEBI:37563"/>
        <dbReference type="ChEBI" id="CHEBI:58332"/>
        <dbReference type="ChEBI" id="CHEBI:58608"/>
        <dbReference type="EC" id="2.7.7.41"/>
    </reaction>
</comment>
<comment type="subcellular location">
    <subcellularLocation>
        <location evidence="2">Cell membrane</location>
        <topology evidence="2">Multi-pass membrane protein</topology>
    </subcellularLocation>
</comment>
<comment type="caution">
    <text evidence="20">The sequence shown here is derived from an EMBL/GenBank/DDBJ whole genome shotgun (WGS) entry which is preliminary data.</text>
</comment>
<evidence type="ECO:0000256" key="19">
    <source>
        <dbReference type="SAM" id="Phobius"/>
    </source>
</evidence>
<keyword evidence="8" id="KW-1003">Cell membrane</keyword>
<dbReference type="EC" id="2.7.7.41" evidence="6 18"/>
<name>A0ABU1GTH8_9GAMM</name>
<evidence type="ECO:0000256" key="3">
    <source>
        <dbReference type="ARBA" id="ARBA00005119"/>
    </source>
</evidence>
<dbReference type="GO" id="GO:0004605">
    <property type="term" value="F:phosphatidate cytidylyltransferase activity"/>
    <property type="evidence" value="ECO:0007669"/>
    <property type="project" value="UniProtKB-EC"/>
</dbReference>
<feature type="transmembrane region" description="Helical" evidence="19">
    <location>
        <begin position="78"/>
        <end position="96"/>
    </location>
</feature>
<evidence type="ECO:0000256" key="16">
    <source>
        <dbReference type="ARBA" id="ARBA00023209"/>
    </source>
</evidence>
<keyword evidence="12 18" id="KW-0548">Nucleotidyltransferase</keyword>
<keyword evidence="17" id="KW-1208">Phospholipid metabolism</keyword>
<feature type="transmembrane region" description="Helical" evidence="19">
    <location>
        <begin position="197"/>
        <end position="220"/>
    </location>
</feature>
<dbReference type="Pfam" id="PF01148">
    <property type="entry name" value="CTP_transf_1"/>
    <property type="match status" value="1"/>
</dbReference>
<evidence type="ECO:0000256" key="6">
    <source>
        <dbReference type="ARBA" id="ARBA00012487"/>
    </source>
</evidence>
<evidence type="ECO:0000256" key="1">
    <source>
        <dbReference type="ARBA" id="ARBA00001698"/>
    </source>
</evidence>
<proteinExistence type="inferred from homology"/>
<dbReference type="Proteomes" id="UP001269375">
    <property type="component" value="Unassembled WGS sequence"/>
</dbReference>
<keyword evidence="15 19" id="KW-0472">Membrane</keyword>
<evidence type="ECO:0000256" key="15">
    <source>
        <dbReference type="ARBA" id="ARBA00023136"/>
    </source>
</evidence>
<feature type="transmembrane region" description="Helical" evidence="19">
    <location>
        <begin position="108"/>
        <end position="129"/>
    </location>
</feature>
<evidence type="ECO:0000256" key="10">
    <source>
        <dbReference type="ARBA" id="ARBA00022679"/>
    </source>
</evidence>
<evidence type="ECO:0000256" key="5">
    <source>
        <dbReference type="ARBA" id="ARBA00010185"/>
    </source>
</evidence>
<organism evidence="20 21">
    <name type="scientific">Larsenimonas suaedae</name>
    <dbReference type="NCBI Taxonomy" id="1851019"/>
    <lineage>
        <taxon>Bacteria</taxon>
        <taxon>Pseudomonadati</taxon>
        <taxon>Pseudomonadota</taxon>
        <taxon>Gammaproteobacteria</taxon>
        <taxon>Oceanospirillales</taxon>
        <taxon>Halomonadaceae</taxon>
        <taxon>Larsenimonas</taxon>
    </lineage>
</organism>